<dbReference type="InterPro" id="IPR011990">
    <property type="entry name" value="TPR-like_helical_dom_sf"/>
</dbReference>
<keyword evidence="2" id="KW-1185">Reference proteome</keyword>
<protein>
    <submittedName>
        <fullName evidence="1">Sel1 repeat family protein</fullName>
    </submittedName>
</protein>
<accession>A0A892IAE5</accession>
<dbReference type="Proteomes" id="UP000625568">
    <property type="component" value="Chromosome 1"/>
</dbReference>
<evidence type="ECO:0000313" key="1">
    <source>
        <dbReference type="EMBL" id="QRO78247.1"/>
    </source>
</evidence>
<gene>
    <name evidence="1" type="ORF">I6K02_04895</name>
</gene>
<sequence>MTARQATQPVRTMRPAESGVAAAARRVLRARLPPAALLAAAAAIVAAFVAASGSRLAAPAPSAAQLDEWQAMVAQALEPHALAQLRALARRGSGAAQAALGVALIDAREPALRDEGRRWLETAAHAPGADTDTSAARRAQLALGKALLLGSADLPKDYARARALLADAAAHGDPAAAYYLGLIYRSGYGVAADPAQAAHWFDVASRADIPAADFMLANAYRDGSGVPRDEARALALYRRAAEHELPEAVQTLAMAYRNGELGLARDADAFHAQWIETAHALKHPVVAP</sequence>
<dbReference type="SUPFAM" id="SSF81901">
    <property type="entry name" value="HCP-like"/>
    <property type="match status" value="1"/>
</dbReference>
<dbReference type="InterPro" id="IPR052945">
    <property type="entry name" value="Mitotic_Regulator"/>
</dbReference>
<name>A0A892IAE5_9BURK</name>
<organism evidence="1 2">
    <name type="scientific">Burkholderia dolosa</name>
    <dbReference type="NCBI Taxonomy" id="152500"/>
    <lineage>
        <taxon>Bacteria</taxon>
        <taxon>Pseudomonadati</taxon>
        <taxon>Pseudomonadota</taxon>
        <taxon>Betaproteobacteria</taxon>
        <taxon>Burkholderiales</taxon>
        <taxon>Burkholderiaceae</taxon>
        <taxon>Burkholderia</taxon>
        <taxon>Burkholderia cepacia complex</taxon>
    </lineage>
</organism>
<proteinExistence type="predicted"/>
<dbReference type="Pfam" id="PF08238">
    <property type="entry name" value="Sel1"/>
    <property type="match status" value="3"/>
</dbReference>
<dbReference type="RefSeq" id="WP_035971644.1">
    <property type="nucleotide sequence ID" value="NZ_CP033840.1"/>
</dbReference>
<reference evidence="1 2" key="1">
    <citation type="submission" date="2021-02" db="EMBL/GenBank/DDBJ databases">
        <title>FDA dAtabase for Regulatory Grade micrObial Sequences (FDA-ARGOS): Supporting development and validation of Infectious Disease Dx tests.</title>
        <authorList>
            <person name="Minogue T."/>
            <person name="Wolcott M."/>
            <person name="Wasieloski L."/>
            <person name="Aguilar W."/>
            <person name="Moore D."/>
            <person name="Jaissle J."/>
            <person name="Tallon L."/>
            <person name="Sadzewicz L."/>
            <person name="Zhao X."/>
            <person name="Boylan J."/>
            <person name="Ott S."/>
            <person name="Bowen H."/>
            <person name="Vavikolanu K."/>
            <person name="Mehta A."/>
            <person name="Aluvathingal J."/>
            <person name="Nadendla S."/>
            <person name="Yan Y."/>
            <person name="Sichtig H."/>
        </authorList>
    </citation>
    <scope>NUCLEOTIDE SEQUENCE [LARGE SCALE GENOMIC DNA]</scope>
    <source>
        <strain evidence="1 2">FDAARGOS_1272</strain>
    </source>
</reference>
<dbReference type="PANTHER" id="PTHR43628">
    <property type="entry name" value="ACTIVATOR OF C KINASE PROTEIN 1-RELATED"/>
    <property type="match status" value="1"/>
</dbReference>
<dbReference type="PANTHER" id="PTHR43628:SF1">
    <property type="entry name" value="CHITIN SYNTHASE REGULATORY FACTOR 2-RELATED"/>
    <property type="match status" value="1"/>
</dbReference>
<dbReference type="EMBL" id="CP069482">
    <property type="protein sequence ID" value="QRO78247.1"/>
    <property type="molecule type" value="Genomic_DNA"/>
</dbReference>
<dbReference type="InterPro" id="IPR006597">
    <property type="entry name" value="Sel1-like"/>
</dbReference>
<dbReference type="Gene3D" id="1.25.40.10">
    <property type="entry name" value="Tetratricopeptide repeat domain"/>
    <property type="match status" value="1"/>
</dbReference>
<dbReference type="AlphaFoldDB" id="A0A892IAE5"/>
<dbReference type="SMART" id="SM00671">
    <property type="entry name" value="SEL1"/>
    <property type="match status" value="3"/>
</dbReference>
<dbReference type="GeneID" id="93125942"/>
<evidence type="ECO:0000313" key="2">
    <source>
        <dbReference type="Proteomes" id="UP000625568"/>
    </source>
</evidence>